<feature type="compositionally biased region" description="Basic and acidic residues" evidence="1">
    <location>
        <begin position="174"/>
        <end position="188"/>
    </location>
</feature>
<reference evidence="2" key="1">
    <citation type="submission" date="2020-11" db="EMBL/GenBank/DDBJ databases">
        <authorList>
            <person name="Tran Van P."/>
        </authorList>
    </citation>
    <scope>NUCLEOTIDE SEQUENCE</scope>
</reference>
<dbReference type="AlphaFoldDB" id="A0A7R9CFH1"/>
<feature type="region of interest" description="Disordered" evidence="1">
    <location>
        <begin position="150"/>
        <end position="192"/>
    </location>
</feature>
<accession>A0A7R9CFH1</accession>
<protein>
    <submittedName>
        <fullName evidence="2">Uncharacterized protein</fullName>
    </submittedName>
</protein>
<proteinExistence type="predicted"/>
<gene>
    <name evidence="2" type="ORF">TCEB3V08_LOCUS3164</name>
</gene>
<evidence type="ECO:0000256" key="1">
    <source>
        <dbReference type="SAM" id="MobiDB-lite"/>
    </source>
</evidence>
<sequence>MKDLIQEFQHNFRSQGVLPLIGFLLKQQMKDLIPESHKKVRTPEGQKMLTFSPVPDVVDLARFSERSSSKEIWTSRRLDAERRMKDEKTRRLLQVEPLLFRRGTSKEDVAAGPGRSGALGPLTYFGQNCSDFAIVEQEGLGNGYAKYSSDAEVDDVDEERQKTERANPGLGGNKEGKKENKQRNESTEPQHTNEFVEDRAPGWKEVIKCLKEATREAAGIADILVIRDNEGKSYADILQKVNQDVSEENIGDSIQNIRRTNTGQLLIVLNKKSGARTDELWRLMADALKEDEEVLRKVVKVDLEIRDIKDTSTKRGVADVLQKTAGESCVIAAEAVYSLRRAYGETQRTSMFDLNLFCAALDDGPIREGSTTQRVEEAMRRVTKGCDATMPRKRSPNQRPPILVSSTVYFNYDKSVAHSHFDCPCYLIQEHSEVLQMLQPDNVLPTKIPGLITSHRIDWERYTTQLEESKTVVEINGVDKKLYLLFVLKIYILDKHLERLKSFRYAVTNVRHASAILCWWTSRNYAETLAASTGQTHLSFSQKLPSITKYSTSYNSCKLYNVYSGYTYSGYTVDESSNPGF</sequence>
<name>A0A7R9CFH1_TIMCR</name>
<organism evidence="2">
    <name type="scientific">Timema cristinae</name>
    <name type="common">Walking stick</name>
    <dbReference type="NCBI Taxonomy" id="61476"/>
    <lineage>
        <taxon>Eukaryota</taxon>
        <taxon>Metazoa</taxon>
        <taxon>Ecdysozoa</taxon>
        <taxon>Arthropoda</taxon>
        <taxon>Hexapoda</taxon>
        <taxon>Insecta</taxon>
        <taxon>Pterygota</taxon>
        <taxon>Neoptera</taxon>
        <taxon>Polyneoptera</taxon>
        <taxon>Phasmatodea</taxon>
        <taxon>Timematodea</taxon>
        <taxon>Timematoidea</taxon>
        <taxon>Timematidae</taxon>
        <taxon>Timema</taxon>
    </lineage>
</organism>
<dbReference type="EMBL" id="OC317213">
    <property type="protein sequence ID" value="CAD7395502.1"/>
    <property type="molecule type" value="Genomic_DNA"/>
</dbReference>
<evidence type="ECO:0000313" key="2">
    <source>
        <dbReference type="EMBL" id="CAD7395502.1"/>
    </source>
</evidence>